<evidence type="ECO:0000259" key="2">
    <source>
        <dbReference type="Pfam" id="PF13360"/>
    </source>
</evidence>
<feature type="transmembrane region" description="Helical" evidence="1">
    <location>
        <begin position="118"/>
        <end position="138"/>
    </location>
</feature>
<feature type="domain" description="Pyrrolo-quinoline quinone repeat" evidence="2">
    <location>
        <begin position="214"/>
        <end position="336"/>
    </location>
</feature>
<dbReference type="EMBL" id="JAHBOM010000005">
    <property type="protein sequence ID" value="MBU8822934.1"/>
    <property type="molecule type" value="Genomic_DNA"/>
</dbReference>
<keyword evidence="1" id="KW-0812">Transmembrane</keyword>
<evidence type="ECO:0000256" key="1">
    <source>
        <dbReference type="SAM" id="Phobius"/>
    </source>
</evidence>
<dbReference type="InterPro" id="IPR011047">
    <property type="entry name" value="Quinoprotein_ADH-like_sf"/>
</dbReference>
<dbReference type="Proteomes" id="UP000696413">
    <property type="component" value="Unassembled WGS sequence"/>
</dbReference>
<comment type="caution">
    <text evidence="3">The sequence shown here is derived from an EMBL/GenBank/DDBJ whole genome shotgun (WGS) entry which is preliminary data.</text>
</comment>
<feature type="transmembrane region" description="Helical" evidence="1">
    <location>
        <begin position="150"/>
        <end position="170"/>
    </location>
</feature>
<accession>A0ABS6HJS4</accession>
<proteinExistence type="predicted"/>
<dbReference type="Gene3D" id="2.130.10.10">
    <property type="entry name" value="YVTN repeat-like/Quinoprotein amine dehydrogenase"/>
    <property type="match status" value="1"/>
</dbReference>
<reference evidence="3 4" key="1">
    <citation type="submission" date="2021-05" db="EMBL/GenBank/DDBJ databases">
        <title>Draft Genome Sequences of Clinical Respiratory Isolates of Mycobacterium goodii Recovered in Ireland.</title>
        <authorList>
            <person name="Flanagan P.R."/>
            <person name="Mok S."/>
            <person name="Roycroft E."/>
            <person name="Rogers T.R."/>
            <person name="Fitzgibbon M."/>
        </authorList>
    </citation>
    <scope>NUCLEOTIDE SEQUENCE [LARGE SCALE GENOMIC DNA]</scope>
    <source>
        <strain evidence="3 4">14IE55</strain>
    </source>
</reference>
<organism evidence="3 4">
    <name type="scientific">Mycolicibacterium goodii</name>
    <name type="common">Mycobacterium goodii</name>
    <dbReference type="NCBI Taxonomy" id="134601"/>
    <lineage>
        <taxon>Bacteria</taxon>
        <taxon>Bacillati</taxon>
        <taxon>Actinomycetota</taxon>
        <taxon>Actinomycetes</taxon>
        <taxon>Mycobacteriales</taxon>
        <taxon>Mycobacteriaceae</taxon>
        <taxon>Mycolicibacterium</taxon>
    </lineage>
</organism>
<keyword evidence="1" id="KW-1133">Transmembrane helix</keyword>
<keyword evidence="4" id="KW-1185">Reference proteome</keyword>
<dbReference type="InterPro" id="IPR002372">
    <property type="entry name" value="PQQ_rpt_dom"/>
</dbReference>
<dbReference type="InterPro" id="IPR015943">
    <property type="entry name" value="WD40/YVTN_repeat-like_dom_sf"/>
</dbReference>
<feature type="transmembrane region" description="Helical" evidence="1">
    <location>
        <begin position="80"/>
        <end position="98"/>
    </location>
</feature>
<dbReference type="Pfam" id="PF13360">
    <property type="entry name" value="PQQ_2"/>
    <property type="match status" value="1"/>
</dbReference>
<dbReference type="SUPFAM" id="SSF50998">
    <property type="entry name" value="Quinoprotein alcohol dehydrogenase-like"/>
    <property type="match status" value="1"/>
</dbReference>
<protein>
    <recommendedName>
        <fullName evidence="2">Pyrrolo-quinoline quinone repeat domain-containing protein</fullName>
    </recommendedName>
</protein>
<name>A0ABS6HJS4_MYCGD</name>
<feature type="transmembrane region" description="Helical" evidence="1">
    <location>
        <begin position="21"/>
        <end position="43"/>
    </location>
</feature>
<sequence>MASSSAAVPRRARVKPVVTGACAGCAAGAGSLAVLAAVATWIIKSPQAFLSRSVTGLVISALIVVAAASLIVLGRCAPRGGIGFIHCFALCVAAWGLWAVYRVYRSRDALRFSDSTGATLLAAAAMLAAMMSLFLVLAARKCGDVPGRRAGAVALVITLIALPGLTGYVLHDHRSRVWYPDIANSAATTNAGGSVDVPPSKLYSVSLPRSDYRAHIAAAGDNVLVHANEELTVYDSVTGKKRWNIPEFGYWDGHLIARRNTDDPDRIVAVLRHEALIGIDSDTGDVLWRRQFSGEATNAAGGIDALGIVVFDEDSIFDRTHLYSIDPASGKLRWSTKDICGAASLRAGLPGMLEYNCSGPSLANAHTGHITDVEGESTLRPGDEVYVGEIFRSGDGPLDRTHNIAVYAADGRIIDEFPGEAAVSPARDGYLLAFTGDNHWQIRNYRTQTSTPVSLTPFSAPDESFLSGFIVLWVGERLLVTSEGRDNPMLLIDPAHTADPLRLDPPCPASDRLDQIVTTPHALVALCRSSIVGLARPK</sequence>
<gene>
    <name evidence="3" type="ORF">KL859_08595</name>
</gene>
<feature type="transmembrane region" description="Helical" evidence="1">
    <location>
        <begin position="49"/>
        <end position="73"/>
    </location>
</feature>
<keyword evidence="1" id="KW-0472">Membrane</keyword>
<dbReference type="RefSeq" id="WP_214394589.1">
    <property type="nucleotide sequence ID" value="NZ_JAHBOL010000022.1"/>
</dbReference>
<evidence type="ECO:0000313" key="4">
    <source>
        <dbReference type="Proteomes" id="UP000696413"/>
    </source>
</evidence>
<evidence type="ECO:0000313" key="3">
    <source>
        <dbReference type="EMBL" id="MBU8822934.1"/>
    </source>
</evidence>